<gene>
    <name evidence="4" type="ORF">I553_6799</name>
</gene>
<accession>X7Z4V5</accession>
<dbReference type="GO" id="GO:0016491">
    <property type="term" value="F:oxidoreductase activity"/>
    <property type="evidence" value="ECO:0007669"/>
    <property type="project" value="UniProtKB-KW"/>
</dbReference>
<dbReference type="EMBL" id="JAOB01000081">
    <property type="protein sequence ID" value="EUA13680.1"/>
    <property type="molecule type" value="Genomic_DNA"/>
</dbReference>
<proteinExistence type="inferred from homology"/>
<dbReference type="AlphaFoldDB" id="X7Z4V5"/>
<name>X7Z4V5_MYCXE</name>
<dbReference type="PANTHER" id="PTHR45024:SF2">
    <property type="entry name" value="SCP2 DOMAIN-CONTAINING PROTEIN"/>
    <property type="match status" value="1"/>
</dbReference>
<evidence type="ECO:0000256" key="3">
    <source>
        <dbReference type="SAM" id="MobiDB-lite"/>
    </source>
</evidence>
<feature type="region of interest" description="Disordered" evidence="3">
    <location>
        <begin position="157"/>
        <end position="187"/>
    </location>
</feature>
<dbReference type="InterPro" id="IPR002347">
    <property type="entry name" value="SDR_fam"/>
</dbReference>
<keyword evidence="2" id="KW-0560">Oxidoreductase</keyword>
<protein>
    <submittedName>
        <fullName evidence="4">Short chain dehydrogenase family protein</fullName>
    </submittedName>
</protein>
<dbReference type="SUPFAM" id="SSF51735">
    <property type="entry name" value="NAD(P)-binding Rossmann-fold domains"/>
    <property type="match status" value="1"/>
</dbReference>
<feature type="compositionally biased region" description="Basic residues" evidence="3">
    <location>
        <begin position="177"/>
        <end position="187"/>
    </location>
</feature>
<reference evidence="4" key="1">
    <citation type="submission" date="2014-01" db="EMBL/GenBank/DDBJ databases">
        <authorList>
            <person name="Brown-Elliot B."/>
            <person name="Wallace R."/>
            <person name="Lenaerts A."/>
            <person name="Ordway D."/>
            <person name="DeGroote M.A."/>
            <person name="Parker T."/>
            <person name="Sizemore C."/>
            <person name="Tallon L.J."/>
            <person name="Sadzewicz L.K."/>
            <person name="Sengamalay N."/>
            <person name="Fraser C.M."/>
            <person name="Hine E."/>
            <person name="Shefchek K.A."/>
            <person name="Das S.P."/>
            <person name="Tettelin H."/>
        </authorList>
    </citation>
    <scope>NUCLEOTIDE SEQUENCE [LARGE SCALE GENOMIC DNA]</scope>
    <source>
        <strain evidence="4">4042</strain>
    </source>
</reference>
<evidence type="ECO:0000256" key="1">
    <source>
        <dbReference type="ARBA" id="ARBA00006484"/>
    </source>
</evidence>
<evidence type="ECO:0000313" key="4">
    <source>
        <dbReference type="EMBL" id="EUA13680.1"/>
    </source>
</evidence>
<evidence type="ECO:0000256" key="2">
    <source>
        <dbReference type="ARBA" id="ARBA00023002"/>
    </source>
</evidence>
<organism evidence="4">
    <name type="scientific">Mycobacterium xenopi 4042</name>
    <dbReference type="NCBI Taxonomy" id="1299334"/>
    <lineage>
        <taxon>Bacteria</taxon>
        <taxon>Bacillati</taxon>
        <taxon>Actinomycetota</taxon>
        <taxon>Actinomycetes</taxon>
        <taxon>Mycobacteriales</taxon>
        <taxon>Mycobacteriaceae</taxon>
        <taxon>Mycobacterium</taxon>
    </lineage>
</organism>
<sequence length="187" mass="19994">MIDFTGQVAIVTGAGGTWPALCDRTGPPRRIRGGQRSWGSMHGEGSDATVADKVVEEIERSGGTAVASHVSVDSPEGGEAIVRTAVDRFDRLDAVVSNAGIFNSIPFEELSPGLAPHAECAPGRRLLSEPARVPGDEEPGLRPVRFHLVVGRAVRPAAGSPLRRGQSRPGRADERHRDRRRRARDLG</sequence>
<dbReference type="PANTHER" id="PTHR45024">
    <property type="entry name" value="DEHYDROGENASES, SHORT CHAIN"/>
    <property type="match status" value="1"/>
</dbReference>
<dbReference type="InterPro" id="IPR036291">
    <property type="entry name" value="NAD(P)-bd_dom_sf"/>
</dbReference>
<comment type="similarity">
    <text evidence="1">Belongs to the short-chain dehydrogenases/reductases (SDR) family.</text>
</comment>
<dbReference type="InterPro" id="IPR051687">
    <property type="entry name" value="Peroxisomal_Beta-Oxidation"/>
</dbReference>
<dbReference type="Pfam" id="PF00106">
    <property type="entry name" value="adh_short"/>
    <property type="match status" value="1"/>
</dbReference>
<dbReference type="Gene3D" id="3.40.50.720">
    <property type="entry name" value="NAD(P)-binding Rossmann-like Domain"/>
    <property type="match status" value="1"/>
</dbReference>
<comment type="caution">
    <text evidence="4">The sequence shown here is derived from an EMBL/GenBank/DDBJ whole genome shotgun (WGS) entry which is preliminary data.</text>
</comment>